<proteinExistence type="predicted"/>
<evidence type="ECO:0000256" key="1">
    <source>
        <dbReference type="SAM" id="Phobius"/>
    </source>
</evidence>
<dbReference type="InterPro" id="IPR024529">
    <property type="entry name" value="ECF_trnsprt_substrate-spec"/>
</dbReference>
<keyword evidence="1" id="KW-0812">Transmembrane</keyword>
<name>A0A6N7J088_9FIRM</name>
<dbReference type="Pfam" id="PF12822">
    <property type="entry name" value="ECF_trnsprt"/>
    <property type="match status" value="1"/>
</dbReference>
<evidence type="ECO:0000313" key="3">
    <source>
        <dbReference type="Proteomes" id="UP000460257"/>
    </source>
</evidence>
<keyword evidence="1" id="KW-1133">Transmembrane helix</keyword>
<dbReference type="Gene3D" id="1.10.1760.20">
    <property type="match status" value="1"/>
</dbReference>
<feature type="transmembrane region" description="Helical" evidence="1">
    <location>
        <begin position="86"/>
        <end position="107"/>
    </location>
</feature>
<feature type="transmembrane region" description="Helical" evidence="1">
    <location>
        <begin position="52"/>
        <end position="74"/>
    </location>
</feature>
<dbReference type="NCBIfam" id="TIGR04518">
    <property type="entry name" value="ECF_S_folT_fam"/>
    <property type="match status" value="1"/>
</dbReference>
<feature type="transmembrane region" description="Helical" evidence="1">
    <location>
        <begin position="21"/>
        <end position="46"/>
    </location>
</feature>
<dbReference type="AlphaFoldDB" id="A0A6N7J088"/>
<feature type="transmembrane region" description="Helical" evidence="1">
    <location>
        <begin position="113"/>
        <end position="140"/>
    </location>
</feature>
<dbReference type="GO" id="GO:0022857">
    <property type="term" value="F:transmembrane transporter activity"/>
    <property type="evidence" value="ECO:0007669"/>
    <property type="project" value="InterPro"/>
</dbReference>
<dbReference type="InterPro" id="IPR030949">
    <property type="entry name" value="ECF_S_folate_fam"/>
</dbReference>
<protein>
    <submittedName>
        <fullName evidence="2">Folate family ECF transporter S component</fullName>
    </submittedName>
</protein>
<keyword evidence="3" id="KW-1185">Reference proteome</keyword>
<comment type="caution">
    <text evidence="2">The sequence shown here is derived from an EMBL/GenBank/DDBJ whole genome shotgun (WGS) entry which is preliminary data.</text>
</comment>
<feature type="transmembrane region" description="Helical" evidence="1">
    <location>
        <begin position="152"/>
        <end position="173"/>
    </location>
</feature>
<dbReference type="Proteomes" id="UP000460257">
    <property type="component" value="Unassembled WGS sequence"/>
</dbReference>
<dbReference type="EMBL" id="VOGC01000006">
    <property type="protein sequence ID" value="MQN01445.1"/>
    <property type="molecule type" value="Genomic_DNA"/>
</dbReference>
<organism evidence="2 3">
    <name type="scientific">Candidatus Weimeria bifida</name>
    <dbReference type="NCBI Taxonomy" id="2599074"/>
    <lineage>
        <taxon>Bacteria</taxon>
        <taxon>Bacillati</taxon>
        <taxon>Bacillota</taxon>
        <taxon>Clostridia</taxon>
        <taxon>Lachnospirales</taxon>
        <taxon>Lachnospiraceae</taxon>
        <taxon>Candidatus Weimeria</taxon>
    </lineage>
</organism>
<sequence>MQKKVFYWKDSLSELKNVKSLCTVAMLMALSAVLNMVSTINIGQFIHIGFSWIPMAIIPALFGPVTGAFSAAALDVINYCTRPDGAFFPGFTLGAVLTAIIYGLFLYRKKAGVIRIFAAKGAVTILNNIILNTLWLSILYGQAFKVIFIPRLVKNLITWPIYSLILYFTVMALEKTKALELLRGGHCQKAS</sequence>
<gene>
    <name evidence="2" type="ORF">FRC54_05880</name>
</gene>
<reference evidence="2" key="1">
    <citation type="journal article" date="2020" name="Appl. Environ. Microbiol.">
        <title>Medium-Chain Fatty Acid Synthesis by 'Candidatus Weimeria bifida' gen. nov., sp. nov., and 'Candidatus Pseudoramibacter fermentans' sp. nov.</title>
        <authorList>
            <person name="Scarborough M.J."/>
            <person name="Myers K.S."/>
            <person name="Donohue T.J."/>
            <person name="Noguera D.R."/>
        </authorList>
    </citation>
    <scope>NUCLEOTIDE SEQUENCE</scope>
    <source>
        <strain evidence="2">LCO1.1</strain>
    </source>
</reference>
<accession>A0A6N7J088</accession>
<evidence type="ECO:0000313" key="2">
    <source>
        <dbReference type="EMBL" id="MQN01445.1"/>
    </source>
</evidence>
<keyword evidence="1" id="KW-0472">Membrane</keyword>